<dbReference type="Proteomes" id="UP000182517">
    <property type="component" value="Chromosome"/>
</dbReference>
<dbReference type="AlphaFoldDB" id="A0A1L3GLX3"/>
<reference evidence="1 2" key="1">
    <citation type="journal article" date="2017" name="Genome Announc.">
        <title>Complete Genome Sequences of Two Acetylene-Fermenting Pelobacter acetylenicus Strains.</title>
        <authorList>
            <person name="Sutton J.M."/>
            <person name="Baesman S.M."/>
            <person name="Fierst J.L."/>
            <person name="Poret-Peterson A.T."/>
            <person name="Oremland R.S."/>
            <person name="Dunlap D.S."/>
            <person name="Akob D.M."/>
        </authorList>
    </citation>
    <scope>NUCLEOTIDE SEQUENCE [LARGE SCALE GENOMIC DNA]</scope>
    <source>
        <strain evidence="1 2">SFB93</strain>
    </source>
</reference>
<dbReference type="STRING" id="1842532.A7E78_01650"/>
<organism evidence="1 2">
    <name type="scientific">Syntrophotalea acetylenivorans</name>
    <dbReference type="NCBI Taxonomy" id="1842532"/>
    <lineage>
        <taxon>Bacteria</taxon>
        <taxon>Pseudomonadati</taxon>
        <taxon>Thermodesulfobacteriota</taxon>
        <taxon>Desulfuromonadia</taxon>
        <taxon>Desulfuromonadales</taxon>
        <taxon>Syntrophotaleaceae</taxon>
        <taxon>Syntrophotalea</taxon>
    </lineage>
</organism>
<proteinExistence type="predicted"/>
<dbReference type="EMBL" id="CP015519">
    <property type="protein sequence ID" value="APG26678.1"/>
    <property type="molecule type" value="Genomic_DNA"/>
</dbReference>
<name>A0A1L3GLX3_9BACT</name>
<evidence type="ECO:0000313" key="1">
    <source>
        <dbReference type="EMBL" id="APG26678.1"/>
    </source>
</evidence>
<dbReference type="InterPro" id="IPR007553">
    <property type="entry name" value="2-thiour_desulf"/>
</dbReference>
<dbReference type="PANTHER" id="PTHR30087:SF1">
    <property type="entry name" value="HYPOTHETICAL CYTOSOLIC PROTEIN"/>
    <property type="match status" value="1"/>
</dbReference>
<dbReference type="RefSeq" id="WP_072282638.1">
    <property type="nucleotide sequence ID" value="NZ_CP015519.1"/>
</dbReference>
<evidence type="ECO:0000313" key="2">
    <source>
        <dbReference type="Proteomes" id="UP000182517"/>
    </source>
</evidence>
<dbReference type="Pfam" id="PF04463">
    <property type="entry name" value="2-thiour_desulf"/>
    <property type="match status" value="1"/>
</dbReference>
<keyword evidence="2" id="KW-1185">Reference proteome</keyword>
<dbReference type="PANTHER" id="PTHR30087">
    <property type="entry name" value="INNER MEMBRANE PROTEIN"/>
    <property type="match status" value="1"/>
</dbReference>
<dbReference type="OrthoDB" id="495783at2"/>
<accession>A0A1L3GLX3</accession>
<sequence length="149" mass="16355">MFKPILVSACLLGLPTRYDGKHKENSQVLTHLKEKGLHPIPVCPEQLAGLATPRPKCWFDQGDGKEVLLGKGRLVRSDGKEMNSHFIRGAEVTLQIARLTDCQTALFKEGSPSCGVGRVYRQQQSVAGQGVATAMLQHNGLRVYSEEDI</sequence>
<gene>
    <name evidence="1" type="ORF">A7E78_01650</name>
</gene>
<protein>
    <submittedName>
        <fullName evidence="1">Uncharacterized protein</fullName>
    </submittedName>
</protein>
<dbReference type="KEGG" id="pef:A7E78_01650"/>